<comment type="pathway">
    <text evidence="1 10">Amino-acid biosynthesis; L-histidine biosynthesis; L-histidine from 5-phospho-alpha-D-ribose 1-diphosphate: step 5/9.</text>
</comment>
<keyword evidence="7 10" id="KW-0456">Lyase</keyword>
<comment type="subcellular location">
    <subcellularLocation>
        <location evidence="10">Cytoplasm</location>
    </subcellularLocation>
</comment>
<evidence type="ECO:0000256" key="5">
    <source>
        <dbReference type="ARBA" id="ARBA00022962"/>
    </source>
</evidence>
<dbReference type="PROSITE" id="PS51273">
    <property type="entry name" value="GATASE_TYPE_1"/>
    <property type="match status" value="1"/>
</dbReference>
<evidence type="ECO:0000256" key="8">
    <source>
        <dbReference type="ARBA" id="ARBA00047838"/>
    </source>
</evidence>
<dbReference type="PANTHER" id="PTHR42701:SF1">
    <property type="entry name" value="IMIDAZOLE GLYCEROL PHOSPHATE SYNTHASE SUBUNIT HISH"/>
    <property type="match status" value="1"/>
</dbReference>
<dbReference type="GO" id="GO:0000105">
    <property type="term" value="P:L-histidine biosynthetic process"/>
    <property type="evidence" value="ECO:0007669"/>
    <property type="project" value="UniProtKB-UniRule"/>
</dbReference>
<evidence type="ECO:0000256" key="11">
    <source>
        <dbReference type="PIRSR" id="PIRSR000495-1"/>
    </source>
</evidence>
<dbReference type="InterPro" id="IPR029062">
    <property type="entry name" value="Class_I_gatase-like"/>
</dbReference>
<dbReference type="AlphaFoldDB" id="A0A178LSD6"/>
<dbReference type="GO" id="GO:0005737">
    <property type="term" value="C:cytoplasm"/>
    <property type="evidence" value="ECO:0007669"/>
    <property type="project" value="UniProtKB-SubCell"/>
</dbReference>
<accession>A0A178LSD6</accession>
<keyword evidence="5 10" id="KW-0315">Glutamine amidotransferase</keyword>
<proteinExistence type="inferred from homology"/>
<evidence type="ECO:0000256" key="7">
    <source>
        <dbReference type="ARBA" id="ARBA00023239"/>
    </source>
</evidence>
<dbReference type="GO" id="GO:0016829">
    <property type="term" value="F:lyase activity"/>
    <property type="evidence" value="ECO:0007669"/>
    <property type="project" value="UniProtKB-KW"/>
</dbReference>
<comment type="subunit">
    <text evidence="2 10">Heterodimer of HisH and HisF.</text>
</comment>
<evidence type="ECO:0000256" key="9">
    <source>
        <dbReference type="ARBA" id="ARBA00049534"/>
    </source>
</evidence>
<dbReference type="EMBL" id="LWQS01000125">
    <property type="protein sequence ID" value="OAN36313.1"/>
    <property type="molecule type" value="Genomic_DNA"/>
</dbReference>
<dbReference type="SUPFAM" id="SSF52317">
    <property type="entry name" value="Class I glutamine amidotransferase-like"/>
    <property type="match status" value="1"/>
</dbReference>
<dbReference type="NCBIfam" id="TIGR01855">
    <property type="entry name" value="IMP_synth_hisH"/>
    <property type="match status" value="1"/>
</dbReference>
<gene>
    <name evidence="10" type="primary">hisH</name>
    <name evidence="13" type="ORF">A6A03_06065</name>
</gene>
<keyword evidence="4 10" id="KW-0378">Hydrolase</keyword>
<comment type="caution">
    <text evidence="13">The sequence shown here is derived from an EMBL/GenBank/DDBJ whole genome shotgun (WGS) entry which is preliminary data.</text>
</comment>
<keyword evidence="14" id="KW-1185">Reference proteome</keyword>
<comment type="function">
    <text evidence="10">IGPS catalyzes the conversion of PRFAR and glutamine to IGP, AICAR and glutamate. The HisH subunit catalyzes the hydrolysis of glutamine to glutamate and ammonia as part of the synthesis of IGP and AICAR. The resulting ammonia molecule is channeled to the active site of HisF.</text>
</comment>
<evidence type="ECO:0000256" key="4">
    <source>
        <dbReference type="ARBA" id="ARBA00022801"/>
    </source>
</evidence>
<dbReference type="RefSeq" id="WP_066791634.1">
    <property type="nucleotide sequence ID" value="NZ_LWQS01000125.1"/>
</dbReference>
<dbReference type="InterPro" id="IPR010139">
    <property type="entry name" value="Imidazole-glycPsynth_HisH"/>
</dbReference>
<dbReference type="GO" id="GO:0000107">
    <property type="term" value="F:imidazoleglycerol-phosphate synthase activity"/>
    <property type="evidence" value="ECO:0007669"/>
    <property type="project" value="UniProtKB-UniRule"/>
</dbReference>
<evidence type="ECO:0000313" key="13">
    <source>
        <dbReference type="EMBL" id="OAN36313.1"/>
    </source>
</evidence>
<dbReference type="Gene3D" id="3.40.50.880">
    <property type="match status" value="1"/>
</dbReference>
<evidence type="ECO:0000256" key="3">
    <source>
        <dbReference type="ARBA" id="ARBA00022605"/>
    </source>
</evidence>
<keyword evidence="3 10" id="KW-0028">Amino-acid biosynthesis</keyword>
<evidence type="ECO:0000256" key="6">
    <source>
        <dbReference type="ARBA" id="ARBA00023102"/>
    </source>
</evidence>
<comment type="catalytic activity">
    <reaction evidence="8 10">
        <text>5-[(5-phospho-1-deoxy-D-ribulos-1-ylimino)methylamino]-1-(5-phospho-beta-D-ribosyl)imidazole-4-carboxamide + L-glutamine = D-erythro-1-(imidazol-4-yl)glycerol 3-phosphate + 5-amino-1-(5-phospho-beta-D-ribosyl)imidazole-4-carboxamide + L-glutamate + H(+)</text>
        <dbReference type="Rhea" id="RHEA:24793"/>
        <dbReference type="ChEBI" id="CHEBI:15378"/>
        <dbReference type="ChEBI" id="CHEBI:29985"/>
        <dbReference type="ChEBI" id="CHEBI:58278"/>
        <dbReference type="ChEBI" id="CHEBI:58359"/>
        <dbReference type="ChEBI" id="CHEBI:58475"/>
        <dbReference type="ChEBI" id="CHEBI:58525"/>
        <dbReference type="EC" id="4.3.2.10"/>
    </reaction>
</comment>
<evidence type="ECO:0000313" key="14">
    <source>
        <dbReference type="Proteomes" id="UP000078287"/>
    </source>
</evidence>
<reference evidence="13 14" key="1">
    <citation type="submission" date="2016-04" db="EMBL/GenBank/DDBJ databases">
        <title>Chloroflexus islandicus sp. nov., a thermophilic filamentous anoxygenic phototrophic bacterium from geyser Strokkur (Iceland).</title>
        <authorList>
            <person name="Gaisin V.A."/>
            <person name="Kalashnikov A.M."/>
            <person name="Sukhacheva M.V."/>
            <person name="Grouzdev D.S."/>
            <person name="Ivanov T.M."/>
            <person name="Kuznetsov B."/>
            <person name="Gorlenko V.M."/>
        </authorList>
    </citation>
    <scope>NUCLEOTIDE SEQUENCE [LARGE SCALE GENOMIC DNA]</scope>
    <source>
        <strain evidence="14">isl-2</strain>
    </source>
</reference>
<dbReference type="InterPro" id="IPR017926">
    <property type="entry name" value="GATASE"/>
</dbReference>
<evidence type="ECO:0000256" key="10">
    <source>
        <dbReference type="HAMAP-Rule" id="MF_00278"/>
    </source>
</evidence>
<protein>
    <recommendedName>
        <fullName evidence="10">Imidazole glycerol phosphate synthase subunit HisH</fullName>
        <ecNumber evidence="10">4.3.2.10</ecNumber>
    </recommendedName>
    <alternativeName>
        <fullName evidence="10">IGP synthase glutaminase subunit</fullName>
        <ecNumber evidence="10">3.5.1.2</ecNumber>
    </alternativeName>
    <alternativeName>
        <fullName evidence="10">IGP synthase subunit HisH</fullName>
    </alternativeName>
    <alternativeName>
        <fullName evidence="10">ImGP synthase subunit HisH</fullName>
        <shortName evidence="10">IGPS subunit HisH</shortName>
    </alternativeName>
</protein>
<feature type="active site" evidence="10 11">
    <location>
        <position position="187"/>
    </location>
</feature>
<sequence>MIAVINYGAGNLPNVVRALRRVGADLTVTDNPDVIRSAQAVVLPGVGATADTMASLRQLGIAAVLPEVVAAGTPFLGICVGMQVLLSESEEFGPHPCLDIVPGTVRRLPDSAGKIPQIGWNQVQIAPAFREHPLFTGIPDRADVYFVHSYYCDVADPAIIAARTDYGLLFPSVIIRDRLAAVQFHPEKSGDYGLRLLANFVAWSGATSQRG</sequence>
<evidence type="ECO:0000259" key="12">
    <source>
        <dbReference type="Pfam" id="PF00117"/>
    </source>
</evidence>
<evidence type="ECO:0000256" key="1">
    <source>
        <dbReference type="ARBA" id="ARBA00005091"/>
    </source>
</evidence>
<dbReference type="PIRSF" id="PIRSF000495">
    <property type="entry name" value="Amidotransf_hisH"/>
    <property type="match status" value="1"/>
</dbReference>
<dbReference type="Proteomes" id="UP000078287">
    <property type="component" value="Unassembled WGS sequence"/>
</dbReference>
<dbReference type="CDD" id="cd01748">
    <property type="entry name" value="GATase1_IGP_Synthase"/>
    <property type="match status" value="1"/>
</dbReference>
<evidence type="ECO:0000256" key="2">
    <source>
        <dbReference type="ARBA" id="ARBA00011152"/>
    </source>
</evidence>
<keyword evidence="6 10" id="KW-0368">Histidine biosynthesis</keyword>
<dbReference type="PANTHER" id="PTHR42701">
    <property type="entry name" value="IMIDAZOLE GLYCEROL PHOSPHATE SYNTHASE SUBUNIT HISH"/>
    <property type="match status" value="1"/>
</dbReference>
<dbReference type="OrthoDB" id="9807137at2"/>
<organism evidence="13 14">
    <name type="scientific">Chloroflexus islandicus</name>
    <dbReference type="NCBI Taxonomy" id="1707952"/>
    <lineage>
        <taxon>Bacteria</taxon>
        <taxon>Bacillati</taxon>
        <taxon>Chloroflexota</taxon>
        <taxon>Chloroflexia</taxon>
        <taxon>Chloroflexales</taxon>
        <taxon>Chloroflexineae</taxon>
        <taxon>Chloroflexaceae</taxon>
        <taxon>Chloroflexus</taxon>
    </lineage>
</organism>
<name>A0A178LSD6_9CHLR</name>
<dbReference type="EC" id="3.5.1.2" evidence="10"/>
<dbReference type="HAMAP" id="MF_00278">
    <property type="entry name" value="HisH"/>
    <property type="match status" value="1"/>
</dbReference>
<dbReference type="Pfam" id="PF00117">
    <property type="entry name" value="GATase"/>
    <property type="match status" value="1"/>
</dbReference>
<keyword evidence="10" id="KW-0963">Cytoplasm</keyword>
<feature type="active site" evidence="10 11">
    <location>
        <position position="185"/>
    </location>
</feature>
<feature type="active site" description="Nucleophile" evidence="10 11">
    <location>
        <position position="79"/>
    </location>
</feature>
<comment type="catalytic activity">
    <reaction evidence="9 10">
        <text>L-glutamine + H2O = L-glutamate + NH4(+)</text>
        <dbReference type="Rhea" id="RHEA:15889"/>
        <dbReference type="ChEBI" id="CHEBI:15377"/>
        <dbReference type="ChEBI" id="CHEBI:28938"/>
        <dbReference type="ChEBI" id="CHEBI:29985"/>
        <dbReference type="ChEBI" id="CHEBI:58359"/>
        <dbReference type="EC" id="3.5.1.2"/>
    </reaction>
</comment>
<dbReference type="EC" id="4.3.2.10" evidence="10"/>
<feature type="domain" description="Glutamine amidotransferase" evidence="12">
    <location>
        <begin position="4"/>
        <end position="201"/>
    </location>
</feature>
<dbReference type="GO" id="GO:0004359">
    <property type="term" value="F:glutaminase activity"/>
    <property type="evidence" value="ECO:0007669"/>
    <property type="project" value="UniProtKB-EC"/>
</dbReference>
<keyword evidence="13" id="KW-0808">Transferase</keyword>
<dbReference type="STRING" id="1707952.A6A03_06065"/>
<dbReference type="UniPathway" id="UPA00031">
    <property type="reaction ID" value="UER00010"/>
</dbReference>